<dbReference type="InterPro" id="IPR006050">
    <property type="entry name" value="DNA_photolyase_N"/>
</dbReference>
<keyword evidence="16" id="KW-1185">Reference proteome</keyword>
<accession>A0A5C5V949</accession>
<keyword evidence="6" id="KW-0285">Flavoprotein</keyword>
<evidence type="ECO:0000256" key="3">
    <source>
        <dbReference type="ARBA" id="ARBA00006409"/>
    </source>
</evidence>
<evidence type="ECO:0000313" key="16">
    <source>
        <dbReference type="Proteomes" id="UP000316714"/>
    </source>
</evidence>
<evidence type="ECO:0000259" key="14">
    <source>
        <dbReference type="PROSITE" id="PS51645"/>
    </source>
</evidence>
<dbReference type="EC" id="4.1.99.3" evidence="4"/>
<dbReference type="FunFam" id="1.10.579.10:FF:000002">
    <property type="entry name" value="Deoxyribodipyrimidine photolyase"/>
    <property type="match status" value="1"/>
</dbReference>
<keyword evidence="7" id="KW-0227">DNA damage</keyword>
<dbReference type="InterPro" id="IPR036155">
    <property type="entry name" value="Crypto/Photolyase_N_sf"/>
</dbReference>
<feature type="domain" description="Photolyase/cryptochrome alpha/beta" evidence="14">
    <location>
        <begin position="39"/>
        <end position="171"/>
    </location>
</feature>
<sequence>MPAAAWAAPTLRTLEGQTLDVPQTRIRELTERPANKAGDFVLYWMTAFRRAHYNFSLQRAIEWAAELDKPLVILEALRCDYQWASDRLHRFVIEGMRDNAADFSGQRLLYYPYLEEEQEGGKGLIRALTDRACVLVSDDFPCFFLPRMFKAVDKRIDVKFELVDSNGLYPMRGADKVFSRAFDLRRHLQKELLPHLAECPKRSPLQGYSLPELSNLPQEITKKWSPADLDSALDGGEFLEQLPIDHDVRPGPIVGGSVAGRKRLTDFIDNKLDEYGELRNQPQEDAVSGLSPYLHFGHTSVHEVFETLSERVGWNPSKVSGKANGARNGWWGLDESVEGFLDELVTWRELGLNMCSHRDDYDQYDSLPDWAQETLAEHADDKREHTYTLEQFEQAKTHDELWNAAQRQLVRDGAIHNYLRMLWGKKILHWSASPREALDIMIELNNKYAIDGRNPNSYSGIFWVLGRYDRPWGPEREIFGKIRYMTCDNTRRKVKVDGYLKKYSAGGRQTELGFE</sequence>
<evidence type="ECO:0000256" key="5">
    <source>
        <dbReference type="ARBA" id="ARBA00014046"/>
    </source>
</evidence>
<dbReference type="InterPro" id="IPR014729">
    <property type="entry name" value="Rossmann-like_a/b/a_fold"/>
</dbReference>
<keyword evidence="8" id="KW-0274">FAD</keyword>
<dbReference type="PANTHER" id="PTHR10211:SF0">
    <property type="entry name" value="DEOXYRIBODIPYRIMIDINE PHOTO-LYASE"/>
    <property type="match status" value="1"/>
</dbReference>
<dbReference type="InterPro" id="IPR036134">
    <property type="entry name" value="Crypto/Photolyase_FAD-like_sf"/>
</dbReference>
<dbReference type="PANTHER" id="PTHR10211">
    <property type="entry name" value="DEOXYRIBODIPYRIMIDINE PHOTOLYASE"/>
    <property type="match status" value="1"/>
</dbReference>
<dbReference type="AlphaFoldDB" id="A0A5C5V949"/>
<keyword evidence="11 15" id="KW-0456">Lyase</keyword>
<dbReference type="GO" id="GO:0003677">
    <property type="term" value="F:DNA binding"/>
    <property type="evidence" value="ECO:0007669"/>
    <property type="project" value="UniProtKB-KW"/>
</dbReference>
<organism evidence="15 16">
    <name type="scientific">Posidoniimonas corsicana</name>
    <dbReference type="NCBI Taxonomy" id="1938618"/>
    <lineage>
        <taxon>Bacteria</taxon>
        <taxon>Pseudomonadati</taxon>
        <taxon>Planctomycetota</taxon>
        <taxon>Planctomycetia</taxon>
        <taxon>Pirellulales</taxon>
        <taxon>Lacipirellulaceae</taxon>
        <taxon>Posidoniimonas</taxon>
    </lineage>
</organism>
<evidence type="ECO:0000256" key="7">
    <source>
        <dbReference type="ARBA" id="ARBA00022763"/>
    </source>
</evidence>
<dbReference type="Gene3D" id="3.40.50.620">
    <property type="entry name" value="HUPs"/>
    <property type="match status" value="1"/>
</dbReference>
<proteinExistence type="inferred from homology"/>
<dbReference type="Gene3D" id="1.25.40.80">
    <property type="match status" value="1"/>
</dbReference>
<evidence type="ECO:0000256" key="2">
    <source>
        <dbReference type="ARBA" id="ARBA00001974"/>
    </source>
</evidence>
<dbReference type="Proteomes" id="UP000316714">
    <property type="component" value="Unassembled WGS sequence"/>
</dbReference>
<evidence type="ECO:0000256" key="10">
    <source>
        <dbReference type="ARBA" id="ARBA00023204"/>
    </source>
</evidence>
<comment type="cofactor">
    <cofactor evidence="2">
        <name>FAD</name>
        <dbReference type="ChEBI" id="CHEBI:57692"/>
    </cofactor>
</comment>
<evidence type="ECO:0000256" key="11">
    <source>
        <dbReference type="ARBA" id="ARBA00023239"/>
    </source>
</evidence>
<evidence type="ECO:0000256" key="1">
    <source>
        <dbReference type="ARBA" id="ARBA00001932"/>
    </source>
</evidence>
<comment type="cofactor">
    <cofactor evidence="1">
        <name>(6R)-5,10-methylene-5,6,7,8-tetrahydrofolate</name>
        <dbReference type="ChEBI" id="CHEBI:15636"/>
    </cofactor>
</comment>
<evidence type="ECO:0000313" key="15">
    <source>
        <dbReference type="EMBL" id="TWT35126.1"/>
    </source>
</evidence>
<dbReference type="GO" id="GO:0003904">
    <property type="term" value="F:deoxyribodipyrimidine photo-lyase activity"/>
    <property type="evidence" value="ECO:0007669"/>
    <property type="project" value="UniProtKB-EC"/>
</dbReference>
<dbReference type="SUPFAM" id="SSF52425">
    <property type="entry name" value="Cryptochrome/photolyase, N-terminal domain"/>
    <property type="match status" value="1"/>
</dbReference>
<dbReference type="SUPFAM" id="SSF48173">
    <property type="entry name" value="Cryptochrome/photolyase FAD-binding domain"/>
    <property type="match status" value="1"/>
</dbReference>
<comment type="similarity">
    <text evidence="3">Belongs to the DNA photolyase class-2 family.</text>
</comment>
<dbReference type="GO" id="GO:0000719">
    <property type="term" value="P:photoreactive repair"/>
    <property type="evidence" value="ECO:0007669"/>
    <property type="project" value="TreeGrafter"/>
</dbReference>
<dbReference type="InterPro" id="IPR052219">
    <property type="entry name" value="Photolyase_Class-2"/>
</dbReference>
<comment type="caution">
    <text evidence="15">The sequence shown here is derived from an EMBL/GenBank/DDBJ whole genome shotgun (WGS) entry which is preliminary data.</text>
</comment>
<reference evidence="15 16" key="1">
    <citation type="submission" date="2019-02" db="EMBL/GenBank/DDBJ databases">
        <title>Deep-cultivation of Planctomycetes and their phenomic and genomic characterization uncovers novel biology.</title>
        <authorList>
            <person name="Wiegand S."/>
            <person name="Jogler M."/>
            <person name="Boedeker C."/>
            <person name="Pinto D."/>
            <person name="Vollmers J."/>
            <person name="Rivas-Marin E."/>
            <person name="Kohn T."/>
            <person name="Peeters S.H."/>
            <person name="Heuer A."/>
            <person name="Rast P."/>
            <person name="Oberbeckmann S."/>
            <person name="Bunk B."/>
            <person name="Jeske O."/>
            <person name="Meyerdierks A."/>
            <person name="Storesund J.E."/>
            <person name="Kallscheuer N."/>
            <person name="Luecker S."/>
            <person name="Lage O.M."/>
            <person name="Pohl T."/>
            <person name="Merkel B.J."/>
            <person name="Hornburger P."/>
            <person name="Mueller R.-W."/>
            <person name="Bruemmer F."/>
            <person name="Labrenz M."/>
            <person name="Spormann A.M."/>
            <person name="Op Den Camp H."/>
            <person name="Overmann J."/>
            <person name="Amann R."/>
            <person name="Jetten M.S.M."/>
            <person name="Mascher T."/>
            <person name="Medema M.H."/>
            <person name="Devos D.P."/>
            <person name="Kaster A.-K."/>
            <person name="Ovreas L."/>
            <person name="Rohde M."/>
            <person name="Galperin M.Y."/>
            <person name="Jogler C."/>
        </authorList>
    </citation>
    <scope>NUCLEOTIDE SEQUENCE [LARGE SCALE GENOMIC DNA]</scope>
    <source>
        <strain evidence="15 16">KOR34</strain>
    </source>
</reference>
<comment type="catalytic activity">
    <reaction evidence="13">
        <text>cyclobutadipyrimidine (in DNA) = 2 pyrimidine residues (in DNA).</text>
        <dbReference type="EC" id="4.1.99.3"/>
    </reaction>
</comment>
<evidence type="ECO:0000256" key="9">
    <source>
        <dbReference type="ARBA" id="ARBA00023125"/>
    </source>
</evidence>
<dbReference type="EMBL" id="SIHJ01000001">
    <property type="protein sequence ID" value="TWT35126.1"/>
    <property type="molecule type" value="Genomic_DNA"/>
</dbReference>
<dbReference type="PROSITE" id="PS51645">
    <property type="entry name" value="PHR_CRY_ALPHA_BETA"/>
    <property type="match status" value="1"/>
</dbReference>
<evidence type="ECO:0000256" key="6">
    <source>
        <dbReference type="ARBA" id="ARBA00022630"/>
    </source>
</evidence>
<evidence type="ECO:0000256" key="8">
    <source>
        <dbReference type="ARBA" id="ARBA00022827"/>
    </source>
</evidence>
<evidence type="ECO:0000256" key="4">
    <source>
        <dbReference type="ARBA" id="ARBA00013149"/>
    </source>
</evidence>
<evidence type="ECO:0000256" key="13">
    <source>
        <dbReference type="ARBA" id="ARBA00033999"/>
    </source>
</evidence>
<keyword evidence="10" id="KW-0234">DNA repair</keyword>
<name>A0A5C5V949_9BACT</name>
<dbReference type="Gene3D" id="1.10.579.10">
    <property type="entry name" value="DNA Cyclobutane Dipyrimidine Photolyase, subunit A, domain 3"/>
    <property type="match status" value="1"/>
</dbReference>
<keyword evidence="9" id="KW-0238">DNA-binding</keyword>
<protein>
    <recommendedName>
        <fullName evidence="5">Deoxyribodipyrimidine photo-lyase</fullName>
        <ecNumber evidence="4">4.1.99.3</ecNumber>
    </recommendedName>
    <alternativeName>
        <fullName evidence="12">DNA photolyase</fullName>
    </alternativeName>
</protein>
<evidence type="ECO:0000256" key="12">
    <source>
        <dbReference type="ARBA" id="ARBA00031671"/>
    </source>
</evidence>
<gene>
    <name evidence="15" type="primary">phr</name>
    <name evidence="15" type="ORF">KOR34_00130</name>
</gene>